<reference evidence="4" key="1">
    <citation type="submission" date="2020-05" db="EMBL/GenBank/DDBJ databases">
        <authorList>
            <person name="Chiriac C."/>
            <person name="Salcher M."/>
            <person name="Ghai R."/>
            <person name="Kavagutti S V."/>
        </authorList>
    </citation>
    <scope>NUCLEOTIDE SEQUENCE</scope>
</reference>
<dbReference type="InterPro" id="IPR028098">
    <property type="entry name" value="Glyco_trans_4-like_N"/>
</dbReference>
<evidence type="ECO:0000256" key="1">
    <source>
        <dbReference type="ARBA" id="ARBA00022679"/>
    </source>
</evidence>
<dbReference type="AlphaFoldDB" id="A0A6J6LAY0"/>
<dbReference type="CDD" id="cd03809">
    <property type="entry name" value="GT4_MtfB-like"/>
    <property type="match status" value="1"/>
</dbReference>
<dbReference type="PANTHER" id="PTHR46401">
    <property type="entry name" value="GLYCOSYLTRANSFERASE WBBK-RELATED"/>
    <property type="match status" value="1"/>
</dbReference>
<feature type="domain" description="Glycosyl transferase family 1" evidence="2">
    <location>
        <begin position="194"/>
        <end position="319"/>
    </location>
</feature>
<dbReference type="Pfam" id="PF13439">
    <property type="entry name" value="Glyco_transf_4"/>
    <property type="match status" value="1"/>
</dbReference>
<feature type="domain" description="Glycosyltransferase subfamily 4-like N-terminal" evidence="3">
    <location>
        <begin position="16"/>
        <end position="176"/>
    </location>
</feature>
<protein>
    <submittedName>
        <fullName evidence="4">Unannotated protein</fullName>
    </submittedName>
</protein>
<dbReference type="GO" id="GO:0009103">
    <property type="term" value="P:lipopolysaccharide biosynthetic process"/>
    <property type="evidence" value="ECO:0007669"/>
    <property type="project" value="TreeGrafter"/>
</dbReference>
<evidence type="ECO:0000313" key="4">
    <source>
        <dbReference type="EMBL" id="CAB4658786.1"/>
    </source>
</evidence>
<dbReference type="Pfam" id="PF00534">
    <property type="entry name" value="Glycos_transf_1"/>
    <property type="match status" value="1"/>
</dbReference>
<accession>A0A6J6LAY0</accession>
<sequence>MSRRIAVNLLWCVPGVGGSEEYLVRQLLGLAEIEHDYDIEVFAPLGFSQRQPRVASLYKVHEATNDCSRRAVRIWLEHTWLAKKTRGYSLVHHGGGTLPRRGNTTTLLTIHDIQWIDYPHYVSPVKLRYLQRVVPSSVRRASRIAVPSRFVADSLTKAFGTKTKSIGIVRHGLETDLNTSATDESVLRAKFSLGDGPVLVFPAITHPHKNHLFLLQLLVNAGGAWADPSLRVVFAGSEGSHHEHVMAFIKAHNLSSRVVMPGRVSSEDRNGLLKMADAMVFPSEYEGFGAPVIEAMLMGAPVICSDRASLPGVVGDAGLVLPLTSDAWTNALDTVRARRAELVALGHSRSQLFTAPLSASDLVEQYRIALDGRR</sequence>
<evidence type="ECO:0000259" key="2">
    <source>
        <dbReference type="Pfam" id="PF00534"/>
    </source>
</evidence>
<keyword evidence="1" id="KW-0808">Transferase</keyword>
<dbReference type="Gene3D" id="3.40.50.2000">
    <property type="entry name" value="Glycogen Phosphorylase B"/>
    <property type="match status" value="2"/>
</dbReference>
<dbReference type="PANTHER" id="PTHR46401:SF2">
    <property type="entry name" value="GLYCOSYLTRANSFERASE WBBK-RELATED"/>
    <property type="match status" value="1"/>
</dbReference>
<dbReference type="EMBL" id="CAEZWJ010000037">
    <property type="protein sequence ID" value="CAB4658786.1"/>
    <property type="molecule type" value="Genomic_DNA"/>
</dbReference>
<organism evidence="4">
    <name type="scientific">freshwater metagenome</name>
    <dbReference type="NCBI Taxonomy" id="449393"/>
    <lineage>
        <taxon>unclassified sequences</taxon>
        <taxon>metagenomes</taxon>
        <taxon>ecological metagenomes</taxon>
    </lineage>
</organism>
<proteinExistence type="predicted"/>
<dbReference type="InterPro" id="IPR001296">
    <property type="entry name" value="Glyco_trans_1"/>
</dbReference>
<evidence type="ECO:0000259" key="3">
    <source>
        <dbReference type="Pfam" id="PF13439"/>
    </source>
</evidence>
<dbReference type="GO" id="GO:0016757">
    <property type="term" value="F:glycosyltransferase activity"/>
    <property type="evidence" value="ECO:0007669"/>
    <property type="project" value="InterPro"/>
</dbReference>
<gene>
    <name evidence="4" type="ORF">UFOPK2214_01096</name>
</gene>
<name>A0A6J6LAY0_9ZZZZ</name>
<dbReference type="SUPFAM" id="SSF53756">
    <property type="entry name" value="UDP-Glycosyltransferase/glycogen phosphorylase"/>
    <property type="match status" value="1"/>
</dbReference>